<proteinExistence type="predicted"/>
<sequence>MGKTIQGRSHYASEIISFDDSAECDLFYEELKIVFYNIDTWGLLFDNGTDFYRVEPTANSTSFNSLSRKLVKIKIPGIPNNLGAGYDLVELKDYEYHINVGFTTIRFTISPCCKPGNNLTTHFNTPEAKTHFVIKKYIKHINVEVHGRDEMPNYKGLSLYKKFRNFYMANGGIFGMSKVHWEIWCKNILDEKYIKKCIEKNQNRNNRYIY</sequence>
<organism evidence="1 2">
    <name type="scientific">Kaistella chaponensis</name>
    <dbReference type="NCBI Taxonomy" id="713588"/>
    <lineage>
        <taxon>Bacteria</taxon>
        <taxon>Pseudomonadati</taxon>
        <taxon>Bacteroidota</taxon>
        <taxon>Flavobacteriia</taxon>
        <taxon>Flavobacteriales</taxon>
        <taxon>Weeksellaceae</taxon>
        <taxon>Chryseobacterium group</taxon>
        <taxon>Kaistella</taxon>
    </lineage>
</organism>
<dbReference type="EMBL" id="FTOI01000010">
    <property type="protein sequence ID" value="SIS89547.1"/>
    <property type="molecule type" value="Genomic_DNA"/>
</dbReference>
<reference evidence="2" key="1">
    <citation type="submission" date="2017-01" db="EMBL/GenBank/DDBJ databases">
        <authorList>
            <person name="Varghese N."/>
            <person name="Submissions S."/>
        </authorList>
    </citation>
    <scope>NUCLEOTIDE SEQUENCE [LARGE SCALE GENOMIC DNA]</scope>
    <source>
        <strain evidence="2">DSM 23145</strain>
    </source>
</reference>
<dbReference type="Proteomes" id="UP000185839">
    <property type="component" value="Unassembled WGS sequence"/>
</dbReference>
<gene>
    <name evidence="1" type="ORF">SAMN05421789_11036</name>
</gene>
<keyword evidence="2" id="KW-1185">Reference proteome</keyword>
<dbReference type="AlphaFoldDB" id="A0A1N7MTT3"/>
<evidence type="ECO:0000313" key="1">
    <source>
        <dbReference type="EMBL" id="SIS89547.1"/>
    </source>
</evidence>
<dbReference type="OrthoDB" id="947646at2"/>
<accession>A0A1N7MTT3</accession>
<protein>
    <submittedName>
        <fullName evidence="1">Uncharacterized protein</fullName>
    </submittedName>
</protein>
<evidence type="ECO:0000313" key="2">
    <source>
        <dbReference type="Proteomes" id="UP000185839"/>
    </source>
</evidence>
<dbReference type="STRING" id="713588.SAMN05421789_11036"/>
<name>A0A1N7MTT3_9FLAO</name>
<dbReference type="RefSeq" id="WP_076387492.1">
    <property type="nucleotide sequence ID" value="NZ_FTOI01000010.1"/>
</dbReference>